<accession>A0A0P1ID73</accession>
<gene>
    <name evidence="1" type="ORF">RUE5091_00237</name>
</gene>
<dbReference type="STRING" id="1715692.RUE5091_00237"/>
<dbReference type="RefSeq" id="WP_058280040.1">
    <property type="nucleotide sequence ID" value="NZ_CYUD01000001.1"/>
</dbReference>
<dbReference type="Gene3D" id="3.90.550.20">
    <property type="match status" value="1"/>
</dbReference>
<organism evidence="1 2">
    <name type="scientific">Ruegeria denitrificans</name>
    <dbReference type="NCBI Taxonomy" id="1715692"/>
    <lineage>
        <taxon>Bacteria</taxon>
        <taxon>Pseudomonadati</taxon>
        <taxon>Pseudomonadota</taxon>
        <taxon>Alphaproteobacteria</taxon>
        <taxon>Rhodobacterales</taxon>
        <taxon>Roseobacteraceae</taxon>
        <taxon>Ruegeria</taxon>
    </lineage>
</organism>
<evidence type="ECO:0000313" key="2">
    <source>
        <dbReference type="Proteomes" id="UP000051260"/>
    </source>
</evidence>
<dbReference type="AlphaFoldDB" id="A0A0P1ID73"/>
<reference evidence="2" key="1">
    <citation type="submission" date="2015-09" db="EMBL/GenBank/DDBJ databases">
        <authorList>
            <person name="Rodrigo-Torres L."/>
            <person name="Arahal D.R."/>
        </authorList>
    </citation>
    <scope>NUCLEOTIDE SEQUENCE [LARGE SCALE GENOMIC DNA]</scope>
    <source>
        <strain evidence="2">CECT 5091</strain>
    </source>
</reference>
<dbReference type="EMBL" id="CYUD01000001">
    <property type="protein sequence ID" value="CUJ84590.1"/>
    <property type="molecule type" value="Genomic_DNA"/>
</dbReference>
<keyword evidence="2" id="KW-1185">Reference proteome</keyword>
<dbReference type="Proteomes" id="UP000051260">
    <property type="component" value="Unassembled WGS sequence"/>
</dbReference>
<protein>
    <recommendedName>
        <fullName evidence="3">Mannosyltransferase OCH1</fullName>
    </recommendedName>
</protein>
<evidence type="ECO:0008006" key="3">
    <source>
        <dbReference type="Google" id="ProtNLM"/>
    </source>
</evidence>
<name>A0A0P1ID73_9RHOB</name>
<sequence>MPPALPTITSFWFGSDLSWLEALCIQSYLDRGHHFVLYAGHEIAGVPAGAELRHAEDILWPAPFDMLAGDRLSVAVFSDIFRLRLMQATGFIWVDLDAYCVRPFNFPSQYIFGQSQTGNILTGVLRLPANSETLSLMLEFVTTANPTQPWRGGPLRRRNRRRIRDGETWGIETLPWGSSGPKAFAHFLRKTKEDSHAMQAEVFYPLSKHDLWKLHDPFIPNQQIEGDMVHSVHVYGHQKRMMAQNTGGLPVRGSYLQRLCDRHGIDPNARPILPKGWLAPTGSKD</sequence>
<dbReference type="OrthoDB" id="5354021at2"/>
<evidence type="ECO:0000313" key="1">
    <source>
        <dbReference type="EMBL" id="CUJ84590.1"/>
    </source>
</evidence>
<proteinExistence type="predicted"/>